<protein>
    <submittedName>
        <fullName evidence="1">Uncharacterized protein</fullName>
    </submittedName>
</protein>
<evidence type="ECO:0000313" key="2">
    <source>
        <dbReference type="Proteomes" id="UP000800235"/>
    </source>
</evidence>
<evidence type="ECO:0000313" key="1">
    <source>
        <dbReference type="EMBL" id="KAF2428993.1"/>
    </source>
</evidence>
<organism evidence="1 2">
    <name type="scientific">Tothia fuscella</name>
    <dbReference type="NCBI Taxonomy" id="1048955"/>
    <lineage>
        <taxon>Eukaryota</taxon>
        <taxon>Fungi</taxon>
        <taxon>Dikarya</taxon>
        <taxon>Ascomycota</taxon>
        <taxon>Pezizomycotina</taxon>
        <taxon>Dothideomycetes</taxon>
        <taxon>Pleosporomycetidae</taxon>
        <taxon>Venturiales</taxon>
        <taxon>Cylindrosympodiaceae</taxon>
        <taxon>Tothia</taxon>
    </lineage>
</organism>
<accession>A0A9P4TXM3</accession>
<sequence>MATLTLYSDLANELKDAIADKLLLIEGPRMFLRQYGVNHEWALRTEEVLSKSDFLNTKAALQQAAAESHIHADTGNMSPELRARMIAQKTGRDTNGARPSTRAINLAIKFLENACRPLTEVERVTVRDGLITQFVSMHSFEDMVDAYEGQPMVPAEDVEEPPPVDDAVPQMHRTNLADHGRYAARNTLVGAVILGDEAMIQIMRASHGEAFTSDDGFFGSPIHTAIRRNQPKSLQALLEHPDGLPEKNFRTYHYRSVEKGHGKEVYKSGYVALAEVVLSGHSEIVDIFLSANPIIHEGKIYNQIQDYDTFITMIFFWEPTYELDWRLLKARITPDFLAHSHANDIAGVLCRLVMGGQRRAPDEFILTAPLPPDQVFADEVLLYLASYTCVDRFGHSLMCLEKVSGGPSFQMAQLACKAMAQIASTANGFMLEGQQGPRMRISEASEIARWRLVEELRAKGLTKKFVKSLTDDGSEQLYNDLDRYGIWVEEGVWAWLKKLWRGAKTSPSFEVARLGKIL</sequence>
<comment type="caution">
    <text evidence="1">The sequence shown here is derived from an EMBL/GenBank/DDBJ whole genome shotgun (WGS) entry which is preliminary data.</text>
</comment>
<keyword evidence="2" id="KW-1185">Reference proteome</keyword>
<dbReference type="AlphaFoldDB" id="A0A9P4TXM3"/>
<proteinExistence type="predicted"/>
<gene>
    <name evidence="1" type="ORF">EJ08DRAFT_662161</name>
</gene>
<reference evidence="1" key="1">
    <citation type="journal article" date="2020" name="Stud. Mycol.">
        <title>101 Dothideomycetes genomes: a test case for predicting lifestyles and emergence of pathogens.</title>
        <authorList>
            <person name="Haridas S."/>
            <person name="Albert R."/>
            <person name="Binder M."/>
            <person name="Bloem J."/>
            <person name="Labutti K."/>
            <person name="Salamov A."/>
            <person name="Andreopoulos B."/>
            <person name="Baker S."/>
            <person name="Barry K."/>
            <person name="Bills G."/>
            <person name="Bluhm B."/>
            <person name="Cannon C."/>
            <person name="Castanera R."/>
            <person name="Culley D."/>
            <person name="Daum C."/>
            <person name="Ezra D."/>
            <person name="Gonzalez J."/>
            <person name="Henrissat B."/>
            <person name="Kuo A."/>
            <person name="Liang C."/>
            <person name="Lipzen A."/>
            <person name="Lutzoni F."/>
            <person name="Magnuson J."/>
            <person name="Mondo S."/>
            <person name="Nolan M."/>
            <person name="Ohm R."/>
            <person name="Pangilinan J."/>
            <person name="Park H.-J."/>
            <person name="Ramirez L."/>
            <person name="Alfaro M."/>
            <person name="Sun H."/>
            <person name="Tritt A."/>
            <person name="Yoshinaga Y."/>
            <person name="Zwiers L.-H."/>
            <person name="Turgeon B."/>
            <person name="Goodwin S."/>
            <person name="Spatafora J."/>
            <person name="Crous P."/>
            <person name="Grigoriev I."/>
        </authorList>
    </citation>
    <scope>NUCLEOTIDE SEQUENCE</scope>
    <source>
        <strain evidence="1">CBS 130266</strain>
    </source>
</reference>
<dbReference type="SUPFAM" id="SSF140860">
    <property type="entry name" value="Pseudo ankyrin repeat-like"/>
    <property type="match status" value="1"/>
</dbReference>
<dbReference type="Proteomes" id="UP000800235">
    <property type="component" value="Unassembled WGS sequence"/>
</dbReference>
<dbReference type="EMBL" id="MU007051">
    <property type="protein sequence ID" value="KAF2428993.1"/>
    <property type="molecule type" value="Genomic_DNA"/>
</dbReference>
<name>A0A9P4TXM3_9PEZI</name>